<dbReference type="Proteomes" id="UP000631421">
    <property type="component" value="Unassembled WGS sequence"/>
</dbReference>
<feature type="compositionally biased region" description="Basic and acidic residues" evidence="1">
    <location>
        <begin position="12"/>
        <end position="31"/>
    </location>
</feature>
<dbReference type="EMBL" id="JACJPY010000010">
    <property type="protein sequence ID" value="MBD2149598.1"/>
    <property type="molecule type" value="Genomic_DNA"/>
</dbReference>
<protein>
    <recommendedName>
        <fullName evidence="4">TIGR02646 family protein</fullName>
    </recommendedName>
</protein>
<evidence type="ECO:0000313" key="3">
    <source>
        <dbReference type="Proteomes" id="UP000631421"/>
    </source>
</evidence>
<proteinExistence type="predicted"/>
<feature type="region of interest" description="Disordered" evidence="1">
    <location>
        <begin position="1"/>
        <end position="31"/>
    </location>
</feature>
<organism evidence="2 3">
    <name type="scientific">Pseudanabaena cinerea FACHB-1277</name>
    <dbReference type="NCBI Taxonomy" id="2949581"/>
    <lineage>
        <taxon>Bacteria</taxon>
        <taxon>Bacillati</taxon>
        <taxon>Cyanobacteriota</taxon>
        <taxon>Cyanophyceae</taxon>
        <taxon>Pseudanabaenales</taxon>
        <taxon>Pseudanabaenaceae</taxon>
        <taxon>Pseudanabaena</taxon>
        <taxon>Pseudanabaena cinerea</taxon>
    </lineage>
</organism>
<sequence length="188" mass="22061">MIHFDSVPEPPDFDREVRQKGEDWLSKNPDKKRPRDLWSPFRKHLADGFQNLCGYSAMFEPIGTVDHYISCHQDRTKAYDWANYRFASAWINSSKRADDQILDPFEVGDEWFEVELLTFSLVPQIEKIPSSEIAKVKQTQQKLNNEVIVRQRREWYRTYADGEISLEGLEKKAPLVARAIRKRTIATD</sequence>
<dbReference type="RefSeq" id="WP_190349966.1">
    <property type="nucleotide sequence ID" value="NZ_JACJPY010000010.1"/>
</dbReference>
<keyword evidence="3" id="KW-1185">Reference proteome</keyword>
<name>A0A926Z5H5_9CYAN</name>
<gene>
    <name evidence="2" type="ORF">H6F44_05580</name>
</gene>
<evidence type="ECO:0000256" key="1">
    <source>
        <dbReference type="SAM" id="MobiDB-lite"/>
    </source>
</evidence>
<dbReference type="AlphaFoldDB" id="A0A926Z5H5"/>
<evidence type="ECO:0008006" key="4">
    <source>
        <dbReference type="Google" id="ProtNLM"/>
    </source>
</evidence>
<evidence type="ECO:0000313" key="2">
    <source>
        <dbReference type="EMBL" id="MBD2149598.1"/>
    </source>
</evidence>
<comment type="caution">
    <text evidence="2">The sequence shown here is derived from an EMBL/GenBank/DDBJ whole genome shotgun (WGS) entry which is preliminary data.</text>
</comment>
<accession>A0A926Z5H5</accession>
<reference evidence="2 3" key="1">
    <citation type="journal article" date="2015" name="ISME J.">
        <title>Draft Genome Sequence of Streptomyces incarnatus NRRL8089, which Produces the Nucleoside Antibiotic Sinefungin.</title>
        <authorList>
            <person name="Oshima K."/>
            <person name="Hattori M."/>
            <person name="Shimizu H."/>
            <person name="Fukuda K."/>
            <person name="Nemoto M."/>
            <person name="Inagaki K."/>
            <person name="Tamura T."/>
        </authorList>
    </citation>
    <scope>NUCLEOTIDE SEQUENCE [LARGE SCALE GENOMIC DNA]</scope>
    <source>
        <strain evidence="2 3">FACHB-1277</strain>
    </source>
</reference>